<evidence type="ECO:0000313" key="1">
    <source>
        <dbReference type="EMBL" id="ETE66302.1"/>
    </source>
</evidence>
<sequence>MGLAEIWFQTGSELLCSRDGIRPNTIAGMKSPLCVALGTTGFIDTDVSPNLICLTGERFDGQGPMLQAAMKSRSHSPPSHLLVQRNSWIRSGLTGSRHGHSECKARPEVHTTRLAYQF</sequence>
<accession>V8NXJ7</accession>
<name>V8NXJ7_OPHHA</name>
<keyword evidence="2" id="KW-1185">Reference proteome</keyword>
<comment type="caution">
    <text evidence="1">The sequence shown here is derived from an EMBL/GenBank/DDBJ whole genome shotgun (WGS) entry which is preliminary data.</text>
</comment>
<organism evidence="1 2">
    <name type="scientific">Ophiophagus hannah</name>
    <name type="common">King cobra</name>
    <name type="synonym">Naja hannah</name>
    <dbReference type="NCBI Taxonomy" id="8665"/>
    <lineage>
        <taxon>Eukaryota</taxon>
        <taxon>Metazoa</taxon>
        <taxon>Chordata</taxon>
        <taxon>Craniata</taxon>
        <taxon>Vertebrata</taxon>
        <taxon>Euteleostomi</taxon>
        <taxon>Lepidosauria</taxon>
        <taxon>Squamata</taxon>
        <taxon>Bifurcata</taxon>
        <taxon>Unidentata</taxon>
        <taxon>Episquamata</taxon>
        <taxon>Toxicofera</taxon>
        <taxon>Serpentes</taxon>
        <taxon>Colubroidea</taxon>
        <taxon>Elapidae</taxon>
        <taxon>Elapinae</taxon>
        <taxon>Ophiophagus</taxon>
    </lineage>
</organism>
<reference evidence="1 2" key="1">
    <citation type="journal article" date="2013" name="Proc. Natl. Acad. Sci. U.S.A.">
        <title>The king cobra genome reveals dynamic gene evolution and adaptation in the snake venom system.</title>
        <authorList>
            <person name="Vonk F.J."/>
            <person name="Casewell N.R."/>
            <person name="Henkel C.V."/>
            <person name="Heimberg A.M."/>
            <person name="Jansen H.J."/>
            <person name="McCleary R.J."/>
            <person name="Kerkkamp H.M."/>
            <person name="Vos R.A."/>
            <person name="Guerreiro I."/>
            <person name="Calvete J.J."/>
            <person name="Wuster W."/>
            <person name="Woods A.E."/>
            <person name="Logan J.M."/>
            <person name="Harrison R.A."/>
            <person name="Castoe T.A."/>
            <person name="de Koning A.P."/>
            <person name="Pollock D.D."/>
            <person name="Yandell M."/>
            <person name="Calderon D."/>
            <person name="Renjifo C."/>
            <person name="Currier R.B."/>
            <person name="Salgado D."/>
            <person name="Pla D."/>
            <person name="Sanz L."/>
            <person name="Hyder A.S."/>
            <person name="Ribeiro J.M."/>
            <person name="Arntzen J.W."/>
            <person name="van den Thillart G.E."/>
            <person name="Boetzer M."/>
            <person name="Pirovano W."/>
            <person name="Dirks R.P."/>
            <person name="Spaink H.P."/>
            <person name="Duboule D."/>
            <person name="McGlinn E."/>
            <person name="Kini R.M."/>
            <person name="Richardson M.K."/>
        </authorList>
    </citation>
    <scope>NUCLEOTIDE SEQUENCE</scope>
    <source>
        <tissue evidence="1">Blood</tissue>
    </source>
</reference>
<gene>
    <name evidence="1" type="ORF">L345_07919</name>
</gene>
<protein>
    <submittedName>
        <fullName evidence="1">Uncharacterized protein</fullName>
    </submittedName>
</protein>
<dbReference type="EMBL" id="AZIM01001596">
    <property type="protein sequence ID" value="ETE66302.1"/>
    <property type="molecule type" value="Genomic_DNA"/>
</dbReference>
<feature type="non-terminal residue" evidence="1">
    <location>
        <position position="1"/>
    </location>
</feature>
<dbReference type="AlphaFoldDB" id="V8NXJ7"/>
<dbReference type="Proteomes" id="UP000018936">
    <property type="component" value="Unassembled WGS sequence"/>
</dbReference>
<proteinExistence type="predicted"/>
<evidence type="ECO:0000313" key="2">
    <source>
        <dbReference type="Proteomes" id="UP000018936"/>
    </source>
</evidence>